<name>A0ACB9CMJ4_ARCLA</name>
<comment type="caution">
    <text evidence="1">The sequence shown here is derived from an EMBL/GenBank/DDBJ whole genome shotgun (WGS) entry which is preliminary data.</text>
</comment>
<accession>A0ACB9CMJ4</accession>
<reference evidence="2" key="1">
    <citation type="journal article" date="2022" name="Mol. Ecol. Resour.">
        <title>The genomes of chicory, endive, great burdock and yacon provide insights into Asteraceae palaeo-polyploidization history and plant inulin production.</title>
        <authorList>
            <person name="Fan W."/>
            <person name="Wang S."/>
            <person name="Wang H."/>
            <person name="Wang A."/>
            <person name="Jiang F."/>
            <person name="Liu H."/>
            <person name="Zhao H."/>
            <person name="Xu D."/>
            <person name="Zhang Y."/>
        </authorList>
    </citation>
    <scope>NUCLEOTIDE SEQUENCE [LARGE SCALE GENOMIC DNA]</scope>
    <source>
        <strain evidence="2">cv. Niubang</strain>
    </source>
</reference>
<dbReference type="EMBL" id="CM042050">
    <property type="protein sequence ID" value="KAI3735456.1"/>
    <property type="molecule type" value="Genomic_DNA"/>
</dbReference>
<reference evidence="1 2" key="2">
    <citation type="journal article" date="2022" name="Mol. Ecol. Resour.">
        <title>The genomes of chicory, endive, great burdock and yacon provide insights into Asteraceae paleo-polyploidization history and plant inulin production.</title>
        <authorList>
            <person name="Fan W."/>
            <person name="Wang S."/>
            <person name="Wang H."/>
            <person name="Wang A."/>
            <person name="Jiang F."/>
            <person name="Liu H."/>
            <person name="Zhao H."/>
            <person name="Xu D."/>
            <person name="Zhang Y."/>
        </authorList>
    </citation>
    <scope>NUCLEOTIDE SEQUENCE [LARGE SCALE GENOMIC DNA]</scope>
    <source>
        <strain evidence="2">cv. Niubang</strain>
    </source>
</reference>
<protein>
    <submittedName>
        <fullName evidence="1">Uncharacterized protein</fullName>
    </submittedName>
</protein>
<dbReference type="Proteomes" id="UP001055879">
    <property type="component" value="Linkage Group LG04"/>
</dbReference>
<proteinExistence type="predicted"/>
<organism evidence="1 2">
    <name type="scientific">Arctium lappa</name>
    <name type="common">Greater burdock</name>
    <name type="synonym">Lappa major</name>
    <dbReference type="NCBI Taxonomy" id="4217"/>
    <lineage>
        <taxon>Eukaryota</taxon>
        <taxon>Viridiplantae</taxon>
        <taxon>Streptophyta</taxon>
        <taxon>Embryophyta</taxon>
        <taxon>Tracheophyta</taxon>
        <taxon>Spermatophyta</taxon>
        <taxon>Magnoliopsida</taxon>
        <taxon>eudicotyledons</taxon>
        <taxon>Gunneridae</taxon>
        <taxon>Pentapetalae</taxon>
        <taxon>asterids</taxon>
        <taxon>campanulids</taxon>
        <taxon>Asterales</taxon>
        <taxon>Asteraceae</taxon>
        <taxon>Carduoideae</taxon>
        <taxon>Cardueae</taxon>
        <taxon>Arctiinae</taxon>
        <taxon>Arctium</taxon>
    </lineage>
</organism>
<evidence type="ECO:0000313" key="2">
    <source>
        <dbReference type="Proteomes" id="UP001055879"/>
    </source>
</evidence>
<sequence length="367" mass="41081">MRKSIFPTDYYGRHASSPSIYIHHLYAQQHTTTTTTTSLHNFHPISLIDKASDFVTLSVIAVILLLSLVSIFCIFHLHRKSRASLHLRSFNNLWAVRLLLVLFVSCWAVNEILRLDFIRQRFLFTFFPTLTFSKQDHLCKLQVVLSLGFLEPGFLVTLLYLINVSIKQQNPAKKGSVLMVIVMSLPPLILQIIFLFFTPLKEQLPWVMTRTSLFSVDGFGNNRMICTYPLLASILFCVFAIVYSMGLLVACWQVVSLVINKTIRIRINMLGLTVMMALLIQTTFLGAESLWMPEDIGFGGVSLGLFVSVAVCATVGEIVLVIKPIMEALETGRHCSGQLNHRLQQAADGGGGGRWSAKRPLPNAHSG</sequence>
<keyword evidence="2" id="KW-1185">Reference proteome</keyword>
<gene>
    <name evidence="1" type="ORF">L6452_14954</name>
</gene>
<evidence type="ECO:0000313" key="1">
    <source>
        <dbReference type="EMBL" id="KAI3735456.1"/>
    </source>
</evidence>